<dbReference type="InParanoid" id="A0A059A4H3"/>
<dbReference type="Gramene" id="KCW48566">
    <property type="protein sequence ID" value="KCW48566"/>
    <property type="gene ID" value="EUGRSUZ_K02238"/>
</dbReference>
<gene>
    <name evidence="1" type="ORF">EUGRSUZ_K02238</name>
</gene>
<protein>
    <submittedName>
        <fullName evidence="1">Uncharacterized protein</fullName>
    </submittedName>
</protein>
<accession>A0A059A4H3</accession>
<reference evidence="1" key="1">
    <citation type="submission" date="2013-07" db="EMBL/GenBank/DDBJ databases">
        <title>The genome of Eucalyptus grandis.</title>
        <authorList>
            <person name="Schmutz J."/>
            <person name="Hayes R."/>
            <person name="Myburg A."/>
            <person name="Tuskan G."/>
            <person name="Grattapaglia D."/>
            <person name="Rokhsar D.S."/>
        </authorList>
    </citation>
    <scope>NUCLEOTIDE SEQUENCE</scope>
    <source>
        <tissue evidence="1">Leaf extractions</tissue>
    </source>
</reference>
<organism evidence="1">
    <name type="scientific">Eucalyptus grandis</name>
    <name type="common">Flooded gum</name>
    <dbReference type="NCBI Taxonomy" id="71139"/>
    <lineage>
        <taxon>Eukaryota</taxon>
        <taxon>Viridiplantae</taxon>
        <taxon>Streptophyta</taxon>
        <taxon>Embryophyta</taxon>
        <taxon>Tracheophyta</taxon>
        <taxon>Spermatophyta</taxon>
        <taxon>Magnoliopsida</taxon>
        <taxon>eudicotyledons</taxon>
        <taxon>Gunneridae</taxon>
        <taxon>Pentapetalae</taxon>
        <taxon>rosids</taxon>
        <taxon>malvids</taxon>
        <taxon>Myrtales</taxon>
        <taxon>Myrtaceae</taxon>
        <taxon>Myrtoideae</taxon>
        <taxon>Eucalypteae</taxon>
        <taxon>Eucalyptus</taxon>
    </lineage>
</organism>
<dbReference type="EMBL" id="KK198763">
    <property type="protein sequence ID" value="KCW48566.1"/>
    <property type="molecule type" value="Genomic_DNA"/>
</dbReference>
<name>A0A059A4H3_EUCGR</name>
<evidence type="ECO:0000313" key="1">
    <source>
        <dbReference type="EMBL" id="KCW48566.1"/>
    </source>
</evidence>
<sequence length="104" mass="12233">MLWRENPCQMHAHFGVYVAHSSKTISLGLYPITKVVRPILIMPIHHHISCIGMSTLFHIFSFVEKKETILYAYRKLKFKNNKDPNLICRCHTIYPFNKEDTGWS</sequence>
<dbReference type="AlphaFoldDB" id="A0A059A4H3"/>
<proteinExistence type="predicted"/>